<evidence type="ECO:0000313" key="4">
    <source>
        <dbReference type="Proteomes" id="UP000664132"/>
    </source>
</evidence>
<sequence length="774" mass="88056">MRRRQQPTPSPPSSSSSDSDGSDIESCFDTGDEQEETDVDTEPTDADTDVDGDDKPALADLKSLAREEDHTSAVPMDVDADIDGDDETDLAWIAGEENAHPPEYYLDQEDNSDQSEDEDEDYSDGSLLLLDMIEGQFQRYCEYIRKDPARLMQAISRRTLKAFFEWILNQRHGKGGRRLAGIKSASTLGTYWKVFRLVHERETGEKIGGKMNRHMHRVLKKLAKKYRLSTKKREKTAMYVEDLAEYLQTNLTTTKKRFTHGRQRIQLALFCQLAGFSGNRPSALLKLRYRDIIVTLLRDPNGGPHRILIEFTCEFTKQFLGAKDAVKFVLPEIIFDPSLILSPHVFLLGLIFADTAFAAPNLRCASQLSGLDIRPGYQQLELLFKPSMLDVPIFRKSVRTGYGYEISPYEPLTYPTLLSLMKVIGLILGLLQPTRPYCLRYNAANEFNQSGDVTDALQNMMLQHASIDTFIKHYLPRRSGDIRAIVSGYEPQKDLMRAASRMTRWIDPGRPHALTIEQSQSVDKNRRVRQLLALRAKWNHRYKGATTKHLEYRRLSSEIVNLRQRLRAALLKQLRDKWDTEHPVNDVELQLAGFKFCDDPGTSVHIVDEMPPMQKRLAETVMTLPGTTVVEEFRRRNAAIDAVAAYCHFQEGGAVAMPRGRSFTQKANPKPAKETDPQLAAAEAEKQALKDAMLLVFTEKRTTTCFLCLGEQSLPFEKRTYKFASPGDLTKHFKRKHLAHIKEGDRLQCKVCRMGLEHKQHLQNHAESIHGTVS</sequence>
<dbReference type="OrthoDB" id="3544487at2759"/>
<evidence type="ECO:0000259" key="2">
    <source>
        <dbReference type="PROSITE" id="PS00028"/>
    </source>
</evidence>
<dbReference type="PROSITE" id="PS00028">
    <property type="entry name" value="ZINC_FINGER_C2H2_1"/>
    <property type="match status" value="1"/>
</dbReference>
<protein>
    <recommendedName>
        <fullName evidence="2">C2H2-type domain-containing protein</fullName>
    </recommendedName>
</protein>
<dbReference type="SMART" id="SM00355">
    <property type="entry name" value="ZnF_C2H2"/>
    <property type="match status" value="2"/>
</dbReference>
<dbReference type="InterPro" id="IPR021842">
    <property type="entry name" value="DUF3435"/>
</dbReference>
<comment type="caution">
    <text evidence="3">The sequence shown here is derived from an EMBL/GenBank/DDBJ whole genome shotgun (WGS) entry which is preliminary data.</text>
</comment>
<dbReference type="EMBL" id="JAFJYH010000242">
    <property type="protein sequence ID" value="KAG4414944.1"/>
    <property type="molecule type" value="Genomic_DNA"/>
</dbReference>
<feature type="compositionally biased region" description="Basic and acidic residues" evidence="1">
    <location>
        <begin position="53"/>
        <end position="71"/>
    </location>
</feature>
<dbReference type="AlphaFoldDB" id="A0A8H7W8N3"/>
<accession>A0A8H7W8N3</accession>
<dbReference type="Proteomes" id="UP000664132">
    <property type="component" value="Unassembled WGS sequence"/>
</dbReference>
<feature type="compositionally biased region" description="Acidic residues" evidence="1">
    <location>
        <begin position="106"/>
        <end position="123"/>
    </location>
</feature>
<dbReference type="InterPro" id="IPR013087">
    <property type="entry name" value="Znf_C2H2_type"/>
</dbReference>
<reference evidence="3" key="1">
    <citation type="submission" date="2021-02" db="EMBL/GenBank/DDBJ databases">
        <title>Genome sequence Cadophora malorum strain M34.</title>
        <authorList>
            <person name="Stefanovic E."/>
            <person name="Vu D."/>
            <person name="Scully C."/>
            <person name="Dijksterhuis J."/>
            <person name="Roader J."/>
            <person name="Houbraken J."/>
        </authorList>
    </citation>
    <scope>NUCLEOTIDE SEQUENCE</scope>
    <source>
        <strain evidence="3">M34</strain>
    </source>
</reference>
<keyword evidence="4" id="KW-1185">Reference proteome</keyword>
<name>A0A8H7W8N3_9HELO</name>
<organism evidence="3 4">
    <name type="scientific">Cadophora malorum</name>
    <dbReference type="NCBI Taxonomy" id="108018"/>
    <lineage>
        <taxon>Eukaryota</taxon>
        <taxon>Fungi</taxon>
        <taxon>Dikarya</taxon>
        <taxon>Ascomycota</taxon>
        <taxon>Pezizomycotina</taxon>
        <taxon>Leotiomycetes</taxon>
        <taxon>Helotiales</taxon>
        <taxon>Ploettnerulaceae</taxon>
        <taxon>Cadophora</taxon>
    </lineage>
</organism>
<feature type="region of interest" description="Disordered" evidence="1">
    <location>
        <begin position="98"/>
        <end position="123"/>
    </location>
</feature>
<dbReference type="PANTHER" id="PTHR37535">
    <property type="entry name" value="FLUG DOMAIN PROTEIN"/>
    <property type="match status" value="1"/>
</dbReference>
<evidence type="ECO:0000313" key="3">
    <source>
        <dbReference type="EMBL" id="KAG4414944.1"/>
    </source>
</evidence>
<feature type="region of interest" description="Disordered" evidence="1">
    <location>
        <begin position="1"/>
        <end position="84"/>
    </location>
</feature>
<dbReference type="Pfam" id="PF11917">
    <property type="entry name" value="DUF3435"/>
    <property type="match status" value="1"/>
</dbReference>
<proteinExistence type="predicted"/>
<dbReference type="PANTHER" id="PTHR37535:SF2">
    <property type="entry name" value="FINGER DOMAIN PROTEIN, PUTATIVE (AFU_ORTHOLOGUE AFUA_6G09300)-RELATED"/>
    <property type="match status" value="1"/>
</dbReference>
<feature type="compositionally biased region" description="Acidic residues" evidence="1">
    <location>
        <begin position="30"/>
        <end position="52"/>
    </location>
</feature>
<evidence type="ECO:0000256" key="1">
    <source>
        <dbReference type="SAM" id="MobiDB-lite"/>
    </source>
</evidence>
<feature type="domain" description="C2H2-type" evidence="2">
    <location>
        <begin position="749"/>
        <end position="770"/>
    </location>
</feature>
<gene>
    <name evidence="3" type="ORF">IFR04_011921</name>
</gene>